<protein>
    <submittedName>
        <fullName evidence="8">Putative large, multifunctional secreted protein</fullName>
    </submittedName>
</protein>
<dbReference type="PROSITE" id="PS51257">
    <property type="entry name" value="PROKAR_LIPOPROTEIN"/>
    <property type="match status" value="1"/>
</dbReference>
<keyword evidence="5 6" id="KW-0408">Iron</keyword>
<dbReference type="Gene3D" id="1.10.760.10">
    <property type="entry name" value="Cytochrome c-like domain"/>
    <property type="match status" value="1"/>
</dbReference>
<evidence type="ECO:0000313" key="9">
    <source>
        <dbReference type="Proteomes" id="UP000013909"/>
    </source>
</evidence>
<dbReference type="Pfam" id="PF00034">
    <property type="entry name" value="Cytochrom_C"/>
    <property type="match status" value="1"/>
</dbReference>
<proteinExistence type="predicted"/>
<dbReference type="GO" id="GO:0020037">
    <property type="term" value="F:heme binding"/>
    <property type="evidence" value="ECO:0007669"/>
    <property type="project" value="InterPro"/>
</dbReference>
<sequence>MTPFRIPFCFFLFFVTVASGCGGQREADGKIVDAPVKDYIRAIPGEDEDVPEEIIHRGEVLVAYTNCYECHRRDSRAKGPAFADIAKRYPRRQVYIDLLARKIISGGTGSWGYPVMLPHPQVSFEDAQAMATYVLSTDKH</sequence>
<evidence type="ECO:0000259" key="7">
    <source>
        <dbReference type="PROSITE" id="PS51007"/>
    </source>
</evidence>
<comment type="caution">
    <text evidence="8">The sequence shown here is derived from an EMBL/GenBank/DDBJ whole genome shotgun (WGS) entry which is preliminary data.</text>
</comment>
<name>R7ZXN7_9BACT</name>
<keyword evidence="1" id="KW-0813">Transport</keyword>
<dbReference type="InterPro" id="IPR009056">
    <property type="entry name" value="Cyt_c-like_dom"/>
</dbReference>
<dbReference type="InterPro" id="IPR002324">
    <property type="entry name" value="Cyt_c_ID"/>
</dbReference>
<reference evidence="8 9" key="1">
    <citation type="submission" date="2013-02" db="EMBL/GenBank/DDBJ databases">
        <title>A novel strain isolated from Lonar lake, Maharashtra, India.</title>
        <authorList>
            <person name="Singh A."/>
        </authorList>
    </citation>
    <scope>NUCLEOTIDE SEQUENCE [LARGE SCALE GENOMIC DNA]</scope>
    <source>
        <strain evidence="8 9">AK24</strain>
    </source>
</reference>
<dbReference type="STRING" id="1232681.ADIS_0514"/>
<gene>
    <name evidence="8" type="ORF">ADIS_0514</name>
</gene>
<accession>R7ZXN7</accession>
<comment type="PTM">
    <text evidence="6">Binds 1 heme c group covalently per subunit.</text>
</comment>
<dbReference type="SUPFAM" id="SSF46626">
    <property type="entry name" value="Cytochrome c"/>
    <property type="match status" value="1"/>
</dbReference>
<dbReference type="RefSeq" id="WP_010852663.1">
    <property type="nucleotide sequence ID" value="NZ_AQHR01000021.1"/>
</dbReference>
<evidence type="ECO:0000256" key="6">
    <source>
        <dbReference type="PIRSR" id="PIRSR602324-1"/>
    </source>
</evidence>
<dbReference type="GO" id="GO:0005506">
    <property type="term" value="F:iron ion binding"/>
    <property type="evidence" value="ECO:0007669"/>
    <property type="project" value="InterPro"/>
</dbReference>
<evidence type="ECO:0000256" key="3">
    <source>
        <dbReference type="ARBA" id="ARBA00022723"/>
    </source>
</evidence>
<evidence type="ECO:0000256" key="5">
    <source>
        <dbReference type="ARBA" id="ARBA00023004"/>
    </source>
</evidence>
<dbReference type="PROSITE" id="PS51007">
    <property type="entry name" value="CYTC"/>
    <property type="match status" value="1"/>
</dbReference>
<dbReference type="InterPro" id="IPR036909">
    <property type="entry name" value="Cyt_c-like_dom_sf"/>
</dbReference>
<dbReference type="PRINTS" id="PR00606">
    <property type="entry name" value="CYTCHROMECID"/>
</dbReference>
<dbReference type="OrthoDB" id="9814063at2"/>
<feature type="binding site" description="covalent" evidence="6">
    <location>
        <position position="67"/>
    </location>
    <ligand>
        <name>heme c</name>
        <dbReference type="ChEBI" id="CHEBI:61717"/>
    </ligand>
</feature>
<evidence type="ECO:0000256" key="2">
    <source>
        <dbReference type="ARBA" id="ARBA00022617"/>
    </source>
</evidence>
<keyword evidence="2 6" id="KW-0349">Heme</keyword>
<feature type="binding site" description="covalent" evidence="6">
    <location>
        <position position="116"/>
    </location>
    <ligand>
        <name>heme c</name>
        <dbReference type="ChEBI" id="CHEBI:61717"/>
    </ligand>
</feature>
<evidence type="ECO:0000313" key="8">
    <source>
        <dbReference type="EMBL" id="EON78921.1"/>
    </source>
</evidence>
<dbReference type="EMBL" id="AQHR01000021">
    <property type="protein sequence ID" value="EON78921.1"/>
    <property type="molecule type" value="Genomic_DNA"/>
</dbReference>
<organism evidence="8 9">
    <name type="scientific">Lunatimonas lonarensis</name>
    <dbReference type="NCBI Taxonomy" id="1232681"/>
    <lineage>
        <taxon>Bacteria</taxon>
        <taxon>Pseudomonadati</taxon>
        <taxon>Bacteroidota</taxon>
        <taxon>Cytophagia</taxon>
        <taxon>Cytophagales</taxon>
        <taxon>Cyclobacteriaceae</taxon>
    </lineage>
</organism>
<dbReference type="AlphaFoldDB" id="R7ZXN7"/>
<dbReference type="Proteomes" id="UP000013909">
    <property type="component" value="Unassembled WGS sequence"/>
</dbReference>
<dbReference type="GO" id="GO:0009055">
    <property type="term" value="F:electron transfer activity"/>
    <property type="evidence" value="ECO:0007669"/>
    <property type="project" value="InterPro"/>
</dbReference>
<evidence type="ECO:0000256" key="4">
    <source>
        <dbReference type="ARBA" id="ARBA00022982"/>
    </source>
</evidence>
<evidence type="ECO:0000256" key="1">
    <source>
        <dbReference type="ARBA" id="ARBA00022448"/>
    </source>
</evidence>
<feature type="domain" description="Cytochrome c" evidence="7">
    <location>
        <begin position="53"/>
        <end position="138"/>
    </location>
</feature>
<keyword evidence="4" id="KW-0249">Electron transport</keyword>
<feature type="binding site" description="covalent" evidence="6">
    <location>
        <position position="71"/>
    </location>
    <ligand>
        <name>heme c</name>
        <dbReference type="ChEBI" id="CHEBI:61717"/>
    </ligand>
</feature>
<keyword evidence="9" id="KW-1185">Reference proteome</keyword>
<keyword evidence="3 6" id="KW-0479">Metal-binding</keyword>